<keyword evidence="1" id="KW-0378">Hydrolase</keyword>
<reference evidence="2" key="1">
    <citation type="submission" date="2016-03" db="EMBL/GenBank/DDBJ databases">
        <authorList>
            <person name="Johnson T.J."/>
            <person name="Youmans B."/>
            <person name="Case K."/>
            <person name="Noll S."/>
        </authorList>
    </citation>
    <scope>NUCLEOTIDE SEQUENCE [LARGE SCALE GENOMIC DNA]</scope>
    <source>
        <strain evidence="2">UMNLAv8</strain>
    </source>
</reference>
<dbReference type="Pfam" id="PF07722">
    <property type="entry name" value="Peptidase_C26"/>
    <property type="match status" value="1"/>
</dbReference>
<dbReference type="Gene3D" id="3.40.50.880">
    <property type="match status" value="1"/>
</dbReference>
<sequence length="246" mass="27596">MTKKPIIGISGSIIVDSGAPFPGYHRSYVNDDYIDSVIQAGGIPFILPFNTDKEVIKDEIAHLDGIILSGGHDVDPLNYHQEPRQKLGTTFPERDVFDFSLIKYAEEKNIPVLGICRGFQVLNAYHGGTILQDLSYADHELLRHAQPADPTTRTHSLNVNENTLFAQLLNDSQIRVNSFHHQVIDQVAEDFEVGLVAPDGVVEGFQNIKSPNFEFGVQFHPEMLHRFDPNAQIIFKTLIDHAKRVD</sequence>
<dbReference type="EMBL" id="LVKI01000037">
    <property type="protein sequence ID" value="OAQ07207.1"/>
    <property type="molecule type" value="Genomic_DNA"/>
</dbReference>
<evidence type="ECO:0000313" key="1">
    <source>
        <dbReference type="EMBL" id="OAQ07207.1"/>
    </source>
</evidence>
<dbReference type="Proteomes" id="UP000078520">
    <property type="component" value="Unassembled WGS sequence"/>
</dbReference>
<dbReference type="GO" id="GO:0006598">
    <property type="term" value="P:polyamine catabolic process"/>
    <property type="evidence" value="ECO:0007669"/>
    <property type="project" value="TreeGrafter"/>
</dbReference>
<dbReference type="PROSITE" id="PS51273">
    <property type="entry name" value="GATASE_TYPE_1"/>
    <property type="match status" value="1"/>
</dbReference>
<dbReference type="RefSeq" id="WP_064208032.1">
    <property type="nucleotide sequence ID" value="NZ_LVKC01000013.1"/>
</dbReference>
<organism evidence="1 2">
    <name type="scientific">Ligilactobacillus aviarius</name>
    <dbReference type="NCBI Taxonomy" id="1606"/>
    <lineage>
        <taxon>Bacteria</taxon>
        <taxon>Bacillati</taxon>
        <taxon>Bacillota</taxon>
        <taxon>Bacilli</taxon>
        <taxon>Lactobacillales</taxon>
        <taxon>Lactobacillaceae</taxon>
        <taxon>Ligilactobacillus</taxon>
    </lineage>
</organism>
<evidence type="ECO:0000313" key="2">
    <source>
        <dbReference type="Proteomes" id="UP000078520"/>
    </source>
</evidence>
<dbReference type="GO" id="GO:0033969">
    <property type="term" value="F:gamma-glutamyl-gamma-aminobutyrate hydrolase activity"/>
    <property type="evidence" value="ECO:0007669"/>
    <property type="project" value="TreeGrafter"/>
</dbReference>
<dbReference type="InterPro" id="IPR029062">
    <property type="entry name" value="Class_I_gatase-like"/>
</dbReference>
<gene>
    <name evidence="1" type="ORF">A3O14_06510</name>
</gene>
<accession>A0A179CKE7</accession>
<dbReference type="PANTHER" id="PTHR43235:SF1">
    <property type="entry name" value="GLUTAMINE AMIDOTRANSFERASE PB2B2.05-RELATED"/>
    <property type="match status" value="1"/>
</dbReference>
<protein>
    <submittedName>
        <fullName evidence="1">Gamma-glutamyl-gamma-aminobutyrate hydrolase</fullName>
    </submittedName>
</protein>
<dbReference type="InterPro" id="IPR044668">
    <property type="entry name" value="PuuD-like"/>
</dbReference>
<dbReference type="CDD" id="cd01745">
    <property type="entry name" value="GATase1_2"/>
    <property type="match status" value="1"/>
</dbReference>
<dbReference type="OrthoDB" id="9813383at2"/>
<proteinExistence type="predicted"/>
<dbReference type="FunFam" id="3.40.50.880:FF:000030">
    <property type="entry name" value="Gamma-glutamyl-gamma-aminobutyrate hydrolase PuuD"/>
    <property type="match status" value="1"/>
</dbReference>
<dbReference type="GO" id="GO:0005829">
    <property type="term" value="C:cytosol"/>
    <property type="evidence" value="ECO:0007669"/>
    <property type="project" value="TreeGrafter"/>
</dbReference>
<dbReference type="InterPro" id="IPR011697">
    <property type="entry name" value="Peptidase_C26"/>
</dbReference>
<dbReference type="AlphaFoldDB" id="A0A179CKE7"/>
<dbReference type="PANTHER" id="PTHR43235">
    <property type="entry name" value="GLUTAMINE AMIDOTRANSFERASE PB2B2.05-RELATED"/>
    <property type="match status" value="1"/>
</dbReference>
<dbReference type="SUPFAM" id="SSF52317">
    <property type="entry name" value="Class I glutamine amidotransferase-like"/>
    <property type="match status" value="1"/>
</dbReference>
<comment type="caution">
    <text evidence="1">The sequence shown here is derived from an EMBL/GenBank/DDBJ whole genome shotgun (WGS) entry which is preliminary data.</text>
</comment>
<name>A0A179CKE7_9LACO</name>